<feature type="domain" description="HTH lacI-type" evidence="4">
    <location>
        <begin position="2"/>
        <end position="56"/>
    </location>
</feature>
<dbReference type="EMBL" id="SRMF01000004">
    <property type="protein sequence ID" value="TGG92904.1"/>
    <property type="molecule type" value="Genomic_DNA"/>
</dbReference>
<dbReference type="OrthoDB" id="7055227at2"/>
<organism evidence="5 6">
    <name type="scientific">Natronospirillum operosum</name>
    <dbReference type="NCBI Taxonomy" id="2759953"/>
    <lineage>
        <taxon>Bacteria</taxon>
        <taxon>Pseudomonadati</taxon>
        <taxon>Pseudomonadota</taxon>
        <taxon>Gammaproteobacteria</taxon>
        <taxon>Oceanospirillales</taxon>
        <taxon>Natronospirillaceae</taxon>
        <taxon>Natronospirillum</taxon>
    </lineage>
</organism>
<keyword evidence="3" id="KW-0804">Transcription</keyword>
<reference evidence="5 6" key="1">
    <citation type="submission" date="2019-04" db="EMBL/GenBank/DDBJ databases">
        <title>Natronospirillum operosus gen. nov., sp. nov., a haloalkaliphilic satellite isolated from decaying biomass of laboratory culture of cyanobacterium Geitlerinema sp. and proposal of Natronospirillaceae fam. nov. and Saccharospirillaceae fam. nov.</title>
        <authorList>
            <person name="Kevbrin V."/>
            <person name="Boltyanskaya Y."/>
            <person name="Koziaeva V."/>
            <person name="Grouzdev D.S."/>
            <person name="Park M."/>
            <person name="Cho J."/>
        </authorList>
    </citation>
    <scope>NUCLEOTIDE SEQUENCE [LARGE SCALE GENOMIC DNA]</scope>
    <source>
        <strain evidence="5 6">G-116</strain>
    </source>
</reference>
<dbReference type="GO" id="GO:0000976">
    <property type="term" value="F:transcription cis-regulatory region binding"/>
    <property type="evidence" value="ECO:0007669"/>
    <property type="project" value="TreeGrafter"/>
</dbReference>
<dbReference type="Pfam" id="PF13377">
    <property type="entry name" value="Peripla_BP_3"/>
    <property type="match status" value="1"/>
</dbReference>
<protein>
    <submittedName>
        <fullName evidence="5">LacI family transcriptional regulator</fullName>
    </submittedName>
</protein>
<name>A0A4Z0WD82_9GAMM</name>
<dbReference type="PANTHER" id="PTHR30146">
    <property type="entry name" value="LACI-RELATED TRANSCRIPTIONAL REPRESSOR"/>
    <property type="match status" value="1"/>
</dbReference>
<sequence length="337" mass="37340">MSNIRKVAEQAQVSTATVSRVFNQPDSVSPETRDAVWAAADALGYSPSRRKGHALAPKLKPSRLLGVILPDLVNPYFAELLDSLEHEAFHIGRSLLVFSHRSNPVWERQFLEECARFDVDGVFAVPSTPDVDYQSLCDGLPFPVFSLTQIRPGVPSIALDHREGGRLAADHLVSLGHERIGYLGPTDAAEDKFIGFQQRLFEHAQSLHPSRLTTLDLAPGQDVQSCLEDFLQQHDELPFTALFVFNDLSAQLAIEILSARGVRIPEDLVVVGFDNTVLAKVMNFTSIAQPMRELGRLACARMLKTLEHDHHDMSTEPLLLMPRLVVRDSAVAHSDRG</sequence>
<dbReference type="Pfam" id="PF00356">
    <property type="entry name" value="LacI"/>
    <property type="match status" value="1"/>
</dbReference>
<keyword evidence="2" id="KW-0238">DNA-binding</keyword>
<dbReference type="Proteomes" id="UP000297475">
    <property type="component" value="Unassembled WGS sequence"/>
</dbReference>
<evidence type="ECO:0000313" key="6">
    <source>
        <dbReference type="Proteomes" id="UP000297475"/>
    </source>
</evidence>
<dbReference type="SUPFAM" id="SSF53822">
    <property type="entry name" value="Periplasmic binding protein-like I"/>
    <property type="match status" value="1"/>
</dbReference>
<evidence type="ECO:0000259" key="4">
    <source>
        <dbReference type="PROSITE" id="PS50932"/>
    </source>
</evidence>
<evidence type="ECO:0000256" key="1">
    <source>
        <dbReference type="ARBA" id="ARBA00023015"/>
    </source>
</evidence>
<dbReference type="CDD" id="cd06267">
    <property type="entry name" value="PBP1_LacI_sugar_binding-like"/>
    <property type="match status" value="1"/>
</dbReference>
<proteinExistence type="predicted"/>
<dbReference type="InterPro" id="IPR010982">
    <property type="entry name" value="Lambda_DNA-bd_dom_sf"/>
</dbReference>
<dbReference type="Gene3D" id="3.40.50.2300">
    <property type="match status" value="2"/>
</dbReference>
<dbReference type="SUPFAM" id="SSF47413">
    <property type="entry name" value="lambda repressor-like DNA-binding domains"/>
    <property type="match status" value="1"/>
</dbReference>
<keyword evidence="6" id="KW-1185">Reference proteome</keyword>
<dbReference type="RefSeq" id="WP_135483576.1">
    <property type="nucleotide sequence ID" value="NZ_SRMF01000004.1"/>
</dbReference>
<gene>
    <name evidence="5" type="ORF">E4656_12335</name>
</gene>
<evidence type="ECO:0000256" key="3">
    <source>
        <dbReference type="ARBA" id="ARBA00023163"/>
    </source>
</evidence>
<evidence type="ECO:0000256" key="2">
    <source>
        <dbReference type="ARBA" id="ARBA00023125"/>
    </source>
</evidence>
<dbReference type="SMART" id="SM00354">
    <property type="entry name" value="HTH_LACI"/>
    <property type="match status" value="1"/>
</dbReference>
<dbReference type="InterPro" id="IPR046335">
    <property type="entry name" value="LacI/GalR-like_sensor"/>
</dbReference>
<dbReference type="CDD" id="cd01392">
    <property type="entry name" value="HTH_LacI"/>
    <property type="match status" value="1"/>
</dbReference>
<accession>A0A4Z0WD82</accession>
<dbReference type="AlphaFoldDB" id="A0A4Z0WD82"/>
<dbReference type="GO" id="GO:0003700">
    <property type="term" value="F:DNA-binding transcription factor activity"/>
    <property type="evidence" value="ECO:0007669"/>
    <property type="project" value="TreeGrafter"/>
</dbReference>
<comment type="caution">
    <text evidence="5">The sequence shown here is derived from an EMBL/GenBank/DDBJ whole genome shotgun (WGS) entry which is preliminary data.</text>
</comment>
<keyword evidence="1" id="KW-0805">Transcription regulation</keyword>
<dbReference type="InterPro" id="IPR028082">
    <property type="entry name" value="Peripla_BP_I"/>
</dbReference>
<evidence type="ECO:0000313" key="5">
    <source>
        <dbReference type="EMBL" id="TGG92904.1"/>
    </source>
</evidence>
<dbReference type="PROSITE" id="PS50932">
    <property type="entry name" value="HTH_LACI_2"/>
    <property type="match status" value="1"/>
</dbReference>
<dbReference type="Gene3D" id="1.10.260.40">
    <property type="entry name" value="lambda repressor-like DNA-binding domains"/>
    <property type="match status" value="1"/>
</dbReference>
<dbReference type="PANTHER" id="PTHR30146:SF138">
    <property type="entry name" value="TRANSCRIPTIONAL REGULATORY PROTEIN"/>
    <property type="match status" value="1"/>
</dbReference>
<dbReference type="InterPro" id="IPR000843">
    <property type="entry name" value="HTH_LacI"/>
</dbReference>